<dbReference type="Proteomes" id="UP000095280">
    <property type="component" value="Unplaced"/>
</dbReference>
<keyword evidence="8" id="KW-1185">Reference proteome</keyword>
<dbReference type="Gene3D" id="1.10.510.10">
    <property type="entry name" value="Transferase(Phosphotransferase) domain 1"/>
    <property type="match status" value="1"/>
</dbReference>
<evidence type="ECO:0000259" key="7">
    <source>
        <dbReference type="PROSITE" id="PS50011"/>
    </source>
</evidence>
<protein>
    <submittedName>
        <fullName evidence="9">Protein kinase domain-containing protein</fullName>
    </submittedName>
</protein>
<accession>A0A1I8JQJ0</accession>
<dbReference type="InterPro" id="IPR011009">
    <property type="entry name" value="Kinase-like_dom_sf"/>
</dbReference>
<evidence type="ECO:0000256" key="4">
    <source>
        <dbReference type="ARBA" id="ARBA00022777"/>
    </source>
</evidence>
<keyword evidence="2" id="KW-0808">Transferase</keyword>
<dbReference type="Gene3D" id="3.30.200.20">
    <property type="entry name" value="Phosphorylase Kinase, domain 1"/>
    <property type="match status" value="1"/>
</dbReference>
<evidence type="ECO:0000313" key="9">
    <source>
        <dbReference type="WBParaSite" id="snap_masked-unitig_34136-processed-gene-0.0-mRNA-1"/>
    </source>
</evidence>
<evidence type="ECO:0000313" key="8">
    <source>
        <dbReference type="Proteomes" id="UP000095280"/>
    </source>
</evidence>
<dbReference type="Pfam" id="PF00069">
    <property type="entry name" value="Pkinase"/>
    <property type="match status" value="1"/>
</dbReference>
<dbReference type="InterPro" id="IPR000719">
    <property type="entry name" value="Prot_kinase_dom"/>
</dbReference>
<proteinExistence type="predicted"/>
<evidence type="ECO:0000256" key="2">
    <source>
        <dbReference type="ARBA" id="ARBA00022679"/>
    </source>
</evidence>
<evidence type="ECO:0000256" key="6">
    <source>
        <dbReference type="SAM" id="MobiDB-lite"/>
    </source>
</evidence>
<dbReference type="PROSITE" id="PS50011">
    <property type="entry name" value="PROTEIN_KINASE_DOM"/>
    <property type="match status" value="1"/>
</dbReference>
<keyword evidence="3" id="KW-0547">Nucleotide-binding</keyword>
<feature type="domain" description="Protein kinase" evidence="7">
    <location>
        <begin position="72"/>
        <end position="377"/>
    </location>
</feature>
<evidence type="ECO:0000256" key="3">
    <source>
        <dbReference type="ARBA" id="ARBA00022741"/>
    </source>
</evidence>
<dbReference type="WBParaSite" id="snap_masked-unitig_34136-processed-gene-0.0-mRNA-1">
    <property type="protein sequence ID" value="snap_masked-unitig_34136-processed-gene-0.0-mRNA-1"/>
    <property type="gene ID" value="snap_masked-unitig_34136-processed-gene-0.0"/>
</dbReference>
<name>A0A1I8JQJ0_9PLAT</name>
<dbReference type="SUPFAM" id="SSF56112">
    <property type="entry name" value="Protein kinase-like (PK-like)"/>
    <property type="match status" value="1"/>
</dbReference>
<dbReference type="GO" id="GO:0005524">
    <property type="term" value="F:ATP binding"/>
    <property type="evidence" value="ECO:0007669"/>
    <property type="project" value="UniProtKB-KW"/>
</dbReference>
<dbReference type="PANTHER" id="PTHR11584:SF369">
    <property type="entry name" value="MITOGEN-ACTIVATED PROTEIN KINASE KINASE KINASE 19-RELATED"/>
    <property type="match status" value="1"/>
</dbReference>
<keyword evidence="1" id="KW-0723">Serine/threonine-protein kinase</keyword>
<evidence type="ECO:0000256" key="5">
    <source>
        <dbReference type="ARBA" id="ARBA00022840"/>
    </source>
</evidence>
<dbReference type="AlphaFoldDB" id="A0A1I8JQJ0"/>
<reference evidence="9" key="1">
    <citation type="submission" date="2016-11" db="UniProtKB">
        <authorList>
            <consortium name="WormBaseParasite"/>
        </authorList>
    </citation>
    <scope>IDENTIFICATION</scope>
</reference>
<keyword evidence="5" id="KW-0067">ATP-binding</keyword>
<feature type="region of interest" description="Disordered" evidence="6">
    <location>
        <begin position="158"/>
        <end position="177"/>
    </location>
</feature>
<evidence type="ECO:0000256" key="1">
    <source>
        <dbReference type="ARBA" id="ARBA00022527"/>
    </source>
</evidence>
<sequence>SLNNSNLEWLVKELGSDCLTVPDSRGDTAVHLAAQWQPVDSLQFIFDQIGAENARLEEPTRAKTPADYVESYCYFRDLSKAGPGFLHAAAARSLLGLPLASFSGRLPPQLALQLRVPAHELDRASSRLGRLRSDCLKRLAKGTWLFTAAEDAHDKRVVTQKGGGRQKGGDAEGVTAEGAKKQLDPSFTDWDFILQDDKKQLIGRGGFGKRAVEMEKRGVEILKRLSHPNILQFLKCEQKSDGLYIFTELVSGVIKLIDFGLAKEIEKTCGLSTGFGPKGTMYFMAPELFDTKLKSLLYSAKTDVWAFGCTVYELTAMQPPDGDQPIENIGILRFRKQKMPRIADGFSAGLKDFYLRCVDYDPRKRADTAELLRQQLPECLILTARAMGCEERAALWSGRFLLGDVFCFI</sequence>
<dbReference type="PANTHER" id="PTHR11584">
    <property type="entry name" value="SERINE/THREONINE PROTEIN KINASE"/>
    <property type="match status" value="1"/>
</dbReference>
<keyword evidence="4" id="KW-0418">Kinase</keyword>
<dbReference type="GO" id="GO:0004674">
    <property type="term" value="F:protein serine/threonine kinase activity"/>
    <property type="evidence" value="ECO:0007669"/>
    <property type="project" value="UniProtKB-KW"/>
</dbReference>
<organism evidence="8 9">
    <name type="scientific">Macrostomum lignano</name>
    <dbReference type="NCBI Taxonomy" id="282301"/>
    <lineage>
        <taxon>Eukaryota</taxon>
        <taxon>Metazoa</taxon>
        <taxon>Spiralia</taxon>
        <taxon>Lophotrochozoa</taxon>
        <taxon>Platyhelminthes</taxon>
        <taxon>Rhabditophora</taxon>
        <taxon>Macrostomorpha</taxon>
        <taxon>Macrostomida</taxon>
        <taxon>Macrostomidae</taxon>
        <taxon>Macrostomum</taxon>
    </lineage>
</organism>